<name>S0KM35_9ENTE</name>
<comment type="subunit">
    <text evidence="4 8">Dimer of large and small chains.</text>
</comment>
<dbReference type="FunFam" id="3.30.70.1150:FF:000001">
    <property type="entry name" value="Acetolactate synthase small subunit"/>
    <property type="match status" value="1"/>
</dbReference>
<dbReference type="OrthoDB" id="9787365at2"/>
<dbReference type="SUPFAM" id="SSF55021">
    <property type="entry name" value="ACT-like"/>
    <property type="match status" value="2"/>
</dbReference>
<dbReference type="InterPro" id="IPR002912">
    <property type="entry name" value="ACT_dom"/>
</dbReference>
<evidence type="ECO:0000256" key="7">
    <source>
        <dbReference type="ARBA" id="ARBA00048670"/>
    </source>
</evidence>
<comment type="caution">
    <text evidence="10">The sequence shown here is derived from an EMBL/GenBank/DDBJ whole genome shotgun (WGS) entry which is preliminary data.</text>
</comment>
<evidence type="ECO:0000256" key="4">
    <source>
        <dbReference type="ARBA" id="ARBA00011744"/>
    </source>
</evidence>
<dbReference type="AlphaFoldDB" id="S0KM35"/>
<dbReference type="Proteomes" id="UP000015961">
    <property type="component" value="Unassembled WGS sequence"/>
</dbReference>
<dbReference type="EMBL" id="ASWO01000007">
    <property type="protein sequence ID" value="EOT82948.1"/>
    <property type="molecule type" value="Genomic_DNA"/>
</dbReference>
<evidence type="ECO:0000313" key="10">
    <source>
        <dbReference type="EMBL" id="EOT82948.1"/>
    </source>
</evidence>
<dbReference type="RefSeq" id="WP_016186452.1">
    <property type="nucleotide sequence ID" value="NZ_ASWO01000007.1"/>
</dbReference>
<feature type="domain" description="ACT" evidence="9">
    <location>
        <begin position="4"/>
        <end position="79"/>
    </location>
</feature>
<evidence type="ECO:0000256" key="3">
    <source>
        <dbReference type="ARBA" id="ARBA00006341"/>
    </source>
</evidence>
<dbReference type="Gene3D" id="3.30.70.1150">
    <property type="entry name" value="ACT-like. Chain A, domain 2"/>
    <property type="match status" value="1"/>
</dbReference>
<evidence type="ECO:0000256" key="2">
    <source>
        <dbReference type="ARBA" id="ARBA00005025"/>
    </source>
</evidence>
<organism evidence="10 11">
    <name type="scientific">Enterococcus sulfureus ATCC 49903</name>
    <dbReference type="NCBI Taxonomy" id="1140003"/>
    <lineage>
        <taxon>Bacteria</taxon>
        <taxon>Bacillati</taxon>
        <taxon>Bacillota</taxon>
        <taxon>Bacilli</taxon>
        <taxon>Lactobacillales</taxon>
        <taxon>Enterococcaceae</taxon>
        <taxon>Enterococcus</taxon>
    </lineage>
</organism>
<comment type="pathway">
    <text evidence="2 8">Amino-acid biosynthesis; L-valine biosynthesis; L-valine from pyruvate: step 1/4.</text>
</comment>
<dbReference type="PANTHER" id="PTHR30239:SF0">
    <property type="entry name" value="ACETOLACTATE SYNTHASE SMALL SUBUNIT 1, CHLOROPLASTIC"/>
    <property type="match status" value="1"/>
</dbReference>
<dbReference type="Gene3D" id="3.30.70.260">
    <property type="match status" value="1"/>
</dbReference>
<dbReference type="InterPro" id="IPR045865">
    <property type="entry name" value="ACT-like_dom_sf"/>
</dbReference>
<dbReference type="GO" id="GO:0003984">
    <property type="term" value="F:acetolactate synthase activity"/>
    <property type="evidence" value="ECO:0007669"/>
    <property type="project" value="UniProtKB-UniRule"/>
</dbReference>
<proteinExistence type="inferred from homology"/>
<dbReference type="eggNOG" id="COG0440">
    <property type="taxonomic scope" value="Bacteria"/>
</dbReference>
<comment type="function">
    <text evidence="8">Catalyzes the conversion of 2 pyruvate molecules into acetolactate in the first common step of the biosynthetic pathway of the branched-amino acids such as leucine, isoleucine, and valine.</text>
</comment>
<keyword evidence="11" id="KW-1185">Reference proteome</keyword>
<dbReference type="GO" id="GO:1990610">
    <property type="term" value="F:acetolactate synthase regulator activity"/>
    <property type="evidence" value="ECO:0007669"/>
    <property type="project" value="UniProtKB-UniRule"/>
</dbReference>
<dbReference type="InterPro" id="IPR054480">
    <property type="entry name" value="AHAS_small-like_ACT"/>
</dbReference>
<dbReference type="PATRIC" id="fig|1140003.3.peg.1947"/>
<evidence type="ECO:0000256" key="6">
    <source>
        <dbReference type="ARBA" id="ARBA00023304"/>
    </source>
</evidence>
<dbReference type="InterPro" id="IPR004789">
    <property type="entry name" value="Acetalactate_synth_ssu"/>
</dbReference>
<dbReference type="InterPro" id="IPR039557">
    <property type="entry name" value="AHAS_ACT"/>
</dbReference>
<dbReference type="EC" id="2.2.1.6" evidence="8"/>
<protein>
    <recommendedName>
        <fullName evidence="8">Acetolactate synthase small subunit</fullName>
        <shortName evidence="8">AHAS</shortName>
        <shortName evidence="8">ALS</shortName>
        <ecNumber evidence="8">2.2.1.6</ecNumber>
    </recommendedName>
    <alternativeName>
        <fullName evidence="8">Acetohydroxy-acid synthase small subunit</fullName>
    </alternativeName>
</protein>
<dbReference type="GO" id="GO:0005829">
    <property type="term" value="C:cytosol"/>
    <property type="evidence" value="ECO:0007669"/>
    <property type="project" value="TreeGrafter"/>
</dbReference>
<dbReference type="GO" id="GO:0009099">
    <property type="term" value="P:L-valine biosynthetic process"/>
    <property type="evidence" value="ECO:0007669"/>
    <property type="project" value="UniProtKB-UniRule"/>
</dbReference>
<accession>S0KM35</accession>
<evidence type="ECO:0000313" key="11">
    <source>
        <dbReference type="Proteomes" id="UP000015961"/>
    </source>
</evidence>
<dbReference type="GO" id="GO:0009097">
    <property type="term" value="P:isoleucine biosynthetic process"/>
    <property type="evidence" value="ECO:0007669"/>
    <property type="project" value="UniProtKB-UniRule"/>
</dbReference>
<dbReference type="STRING" id="1140003.OMY_02020"/>
<keyword evidence="5 8" id="KW-0028">Amino-acid biosynthesis</keyword>
<dbReference type="UniPathway" id="UPA00047">
    <property type="reaction ID" value="UER00055"/>
</dbReference>
<dbReference type="InterPro" id="IPR019455">
    <property type="entry name" value="Acetolactate_synth_ssu_C"/>
</dbReference>
<gene>
    <name evidence="10" type="ORF">I573_02061</name>
</gene>
<keyword evidence="8" id="KW-0808">Transferase</keyword>
<dbReference type="PANTHER" id="PTHR30239">
    <property type="entry name" value="ACETOLACTATE SYNTHASE SMALL SUBUNIT"/>
    <property type="match status" value="1"/>
</dbReference>
<dbReference type="UniPathway" id="UPA00049">
    <property type="reaction ID" value="UER00059"/>
</dbReference>
<dbReference type="Pfam" id="PF22629">
    <property type="entry name" value="ACT_AHAS_ss"/>
    <property type="match status" value="1"/>
</dbReference>
<dbReference type="CDD" id="cd04878">
    <property type="entry name" value="ACT_AHAS"/>
    <property type="match status" value="1"/>
</dbReference>
<evidence type="ECO:0000256" key="5">
    <source>
        <dbReference type="ARBA" id="ARBA00022605"/>
    </source>
</evidence>
<comment type="similarity">
    <text evidence="3 8">Belongs to the acetolactate synthase small subunit family.</text>
</comment>
<dbReference type="NCBIfam" id="NF008864">
    <property type="entry name" value="PRK11895.1"/>
    <property type="match status" value="1"/>
</dbReference>
<evidence type="ECO:0000256" key="1">
    <source>
        <dbReference type="ARBA" id="ARBA00004974"/>
    </source>
</evidence>
<dbReference type="NCBIfam" id="TIGR00119">
    <property type="entry name" value="acolac_sm"/>
    <property type="match status" value="1"/>
</dbReference>
<dbReference type="Pfam" id="PF10369">
    <property type="entry name" value="ALS_ss_C"/>
    <property type="match status" value="1"/>
</dbReference>
<comment type="catalytic activity">
    <reaction evidence="7 8">
        <text>2 pyruvate + H(+) = (2S)-2-acetolactate + CO2</text>
        <dbReference type="Rhea" id="RHEA:25249"/>
        <dbReference type="ChEBI" id="CHEBI:15361"/>
        <dbReference type="ChEBI" id="CHEBI:15378"/>
        <dbReference type="ChEBI" id="CHEBI:16526"/>
        <dbReference type="ChEBI" id="CHEBI:58476"/>
        <dbReference type="EC" id="2.2.1.6"/>
    </reaction>
</comment>
<comment type="pathway">
    <text evidence="1 8">Amino-acid biosynthesis; L-isoleucine biosynthesis; L-isoleucine from 2-oxobutanoate: step 1/4.</text>
</comment>
<keyword evidence="6 8" id="KW-0100">Branched-chain amino acid biosynthesis</keyword>
<dbReference type="PROSITE" id="PS51671">
    <property type="entry name" value="ACT"/>
    <property type="match status" value="1"/>
</dbReference>
<evidence type="ECO:0000259" key="9">
    <source>
        <dbReference type="PROSITE" id="PS51671"/>
    </source>
</evidence>
<dbReference type="InterPro" id="IPR027271">
    <property type="entry name" value="Acetolactate_synth/TF_NikR_C"/>
</dbReference>
<evidence type="ECO:0000256" key="8">
    <source>
        <dbReference type="RuleBase" id="RU368092"/>
    </source>
</evidence>
<sequence>MRRILNATVRNQQGVLNRFTGILTRRQVNIESISVGETIDPIWSRITIVIQVDHVADIQQVIKQLHKMIDVKKVVDITDQKAIERELALIRVHAPLTQRAAIQTTIEPFRASIVDAHEKAYVIQLVGDHEKIEACIENLRPFGIVEIARTGVVGLTRTQTT</sequence>
<reference evidence="10 11" key="1">
    <citation type="submission" date="2013-03" db="EMBL/GenBank/DDBJ databases">
        <title>The Genome Sequence of Enterococcus sulfureus ATCC_49903 (PacBio/Illumina hybrid assembly).</title>
        <authorList>
            <consortium name="The Broad Institute Genomics Platform"/>
            <consortium name="The Broad Institute Genome Sequencing Center for Infectious Disease"/>
            <person name="Earl A."/>
            <person name="Russ C."/>
            <person name="Gilmore M."/>
            <person name="Surin D."/>
            <person name="Walker B."/>
            <person name="Young S."/>
            <person name="Zeng Q."/>
            <person name="Gargeya S."/>
            <person name="Fitzgerald M."/>
            <person name="Haas B."/>
            <person name="Abouelleil A."/>
            <person name="Allen A.W."/>
            <person name="Alvarado L."/>
            <person name="Arachchi H.M."/>
            <person name="Berlin A.M."/>
            <person name="Chapman S.B."/>
            <person name="Gainer-Dewar J."/>
            <person name="Goldberg J."/>
            <person name="Griggs A."/>
            <person name="Gujja S."/>
            <person name="Hansen M."/>
            <person name="Howarth C."/>
            <person name="Imamovic A."/>
            <person name="Ireland A."/>
            <person name="Larimer J."/>
            <person name="McCowan C."/>
            <person name="Murphy C."/>
            <person name="Pearson M."/>
            <person name="Poon T.W."/>
            <person name="Priest M."/>
            <person name="Roberts A."/>
            <person name="Saif S."/>
            <person name="Shea T."/>
            <person name="Sisk P."/>
            <person name="Sykes S."/>
            <person name="Wortman J."/>
            <person name="Nusbaum C."/>
            <person name="Birren B."/>
        </authorList>
    </citation>
    <scope>NUCLEOTIDE SEQUENCE [LARGE SCALE GENOMIC DNA]</scope>
    <source>
        <strain evidence="10 11">ATCC 49903</strain>
    </source>
</reference>